<dbReference type="Proteomes" id="UP000307440">
    <property type="component" value="Unassembled WGS sequence"/>
</dbReference>
<evidence type="ECO:0000313" key="2">
    <source>
        <dbReference type="Proteomes" id="UP000307440"/>
    </source>
</evidence>
<feature type="non-terminal residue" evidence="1">
    <location>
        <position position="1"/>
    </location>
</feature>
<accession>A0A5C3K996</accession>
<sequence length="92" mass="10580">NPLVFTGKQFARTIRAFVNFHGLLHDGLALLIQVRSEYMTDSQLNRDREDWFCLKVLFKLTPTLEDRLVASNKDKLIQIAELVSTCYFSSTA</sequence>
<name>A0A5C3K996_COPMA</name>
<gene>
    <name evidence="1" type="ORF">FA15DRAFT_607277</name>
</gene>
<organism evidence="1 2">
    <name type="scientific">Coprinopsis marcescibilis</name>
    <name type="common">Agaric fungus</name>
    <name type="synonym">Psathyrella marcescibilis</name>
    <dbReference type="NCBI Taxonomy" id="230819"/>
    <lineage>
        <taxon>Eukaryota</taxon>
        <taxon>Fungi</taxon>
        <taxon>Dikarya</taxon>
        <taxon>Basidiomycota</taxon>
        <taxon>Agaricomycotina</taxon>
        <taxon>Agaricomycetes</taxon>
        <taxon>Agaricomycetidae</taxon>
        <taxon>Agaricales</taxon>
        <taxon>Agaricineae</taxon>
        <taxon>Psathyrellaceae</taxon>
        <taxon>Coprinopsis</taxon>
    </lineage>
</organism>
<dbReference type="AlphaFoldDB" id="A0A5C3K996"/>
<protein>
    <submittedName>
        <fullName evidence="1">Uncharacterized protein</fullName>
    </submittedName>
</protein>
<evidence type="ECO:0000313" key="1">
    <source>
        <dbReference type="EMBL" id="TFK16452.1"/>
    </source>
</evidence>
<dbReference type="EMBL" id="ML210800">
    <property type="protein sequence ID" value="TFK16452.1"/>
    <property type="molecule type" value="Genomic_DNA"/>
</dbReference>
<reference evidence="1 2" key="1">
    <citation type="journal article" date="2019" name="Nat. Ecol. Evol.">
        <title>Megaphylogeny resolves global patterns of mushroom evolution.</title>
        <authorList>
            <person name="Varga T."/>
            <person name="Krizsan K."/>
            <person name="Foldi C."/>
            <person name="Dima B."/>
            <person name="Sanchez-Garcia M."/>
            <person name="Sanchez-Ramirez S."/>
            <person name="Szollosi G.J."/>
            <person name="Szarkandi J.G."/>
            <person name="Papp V."/>
            <person name="Albert L."/>
            <person name="Andreopoulos W."/>
            <person name="Angelini C."/>
            <person name="Antonin V."/>
            <person name="Barry K.W."/>
            <person name="Bougher N.L."/>
            <person name="Buchanan P."/>
            <person name="Buyck B."/>
            <person name="Bense V."/>
            <person name="Catcheside P."/>
            <person name="Chovatia M."/>
            <person name="Cooper J."/>
            <person name="Damon W."/>
            <person name="Desjardin D."/>
            <person name="Finy P."/>
            <person name="Geml J."/>
            <person name="Haridas S."/>
            <person name="Hughes K."/>
            <person name="Justo A."/>
            <person name="Karasinski D."/>
            <person name="Kautmanova I."/>
            <person name="Kiss B."/>
            <person name="Kocsube S."/>
            <person name="Kotiranta H."/>
            <person name="LaButti K.M."/>
            <person name="Lechner B.E."/>
            <person name="Liimatainen K."/>
            <person name="Lipzen A."/>
            <person name="Lukacs Z."/>
            <person name="Mihaltcheva S."/>
            <person name="Morgado L.N."/>
            <person name="Niskanen T."/>
            <person name="Noordeloos M.E."/>
            <person name="Ohm R.A."/>
            <person name="Ortiz-Santana B."/>
            <person name="Ovrebo C."/>
            <person name="Racz N."/>
            <person name="Riley R."/>
            <person name="Savchenko A."/>
            <person name="Shiryaev A."/>
            <person name="Soop K."/>
            <person name="Spirin V."/>
            <person name="Szebenyi C."/>
            <person name="Tomsovsky M."/>
            <person name="Tulloss R.E."/>
            <person name="Uehling J."/>
            <person name="Grigoriev I.V."/>
            <person name="Vagvolgyi C."/>
            <person name="Papp T."/>
            <person name="Martin F.M."/>
            <person name="Miettinen O."/>
            <person name="Hibbett D.S."/>
            <person name="Nagy L.G."/>
        </authorList>
    </citation>
    <scope>NUCLEOTIDE SEQUENCE [LARGE SCALE GENOMIC DNA]</scope>
    <source>
        <strain evidence="1 2">CBS 121175</strain>
    </source>
</reference>
<keyword evidence="2" id="KW-1185">Reference proteome</keyword>
<proteinExistence type="predicted"/>